<dbReference type="InterPro" id="IPR023485">
    <property type="entry name" value="Ptyr_pPase"/>
</dbReference>
<dbReference type="AlphaFoldDB" id="A0A8J3V9L1"/>
<dbReference type="GO" id="GO:0046685">
    <property type="term" value="P:response to arsenic-containing substance"/>
    <property type="evidence" value="ECO:0007669"/>
    <property type="project" value="UniProtKB-KW"/>
</dbReference>
<dbReference type="Gene3D" id="3.40.630.30">
    <property type="match status" value="1"/>
</dbReference>
<name>A0A8J3V9L1_9ACTN</name>
<dbReference type="PROSITE" id="PS51186">
    <property type="entry name" value="GNAT"/>
    <property type="match status" value="1"/>
</dbReference>
<dbReference type="CDD" id="cd04301">
    <property type="entry name" value="NAT_SF"/>
    <property type="match status" value="1"/>
</dbReference>
<dbReference type="GO" id="GO:0016747">
    <property type="term" value="F:acyltransferase activity, transferring groups other than amino-acyl groups"/>
    <property type="evidence" value="ECO:0007669"/>
    <property type="project" value="InterPro"/>
</dbReference>
<evidence type="ECO:0000313" key="3">
    <source>
        <dbReference type="EMBL" id="GII57466.1"/>
    </source>
</evidence>
<dbReference type="PANTHER" id="PTHR43428:SF1">
    <property type="entry name" value="ARSENATE REDUCTASE"/>
    <property type="match status" value="1"/>
</dbReference>
<dbReference type="InterPro" id="IPR000182">
    <property type="entry name" value="GNAT_dom"/>
</dbReference>
<dbReference type="InterPro" id="IPR036196">
    <property type="entry name" value="Ptyr_pPase_sf"/>
</dbReference>
<dbReference type="SMART" id="SM00226">
    <property type="entry name" value="LMWPc"/>
    <property type="match status" value="1"/>
</dbReference>
<evidence type="ECO:0000259" key="2">
    <source>
        <dbReference type="PROSITE" id="PS51186"/>
    </source>
</evidence>
<dbReference type="EMBL" id="BOOR01000052">
    <property type="protein sequence ID" value="GII57466.1"/>
    <property type="molecule type" value="Genomic_DNA"/>
</dbReference>
<accession>A0A8J3V9L1</accession>
<keyword evidence="4" id="KW-1185">Reference proteome</keyword>
<comment type="caution">
    <text evidence="3">The sequence shown here is derived from an EMBL/GenBank/DDBJ whole genome shotgun (WGS) entry which is preliminary data.</text>
</comment>
<sequence>MNTSEQLGSADVPEVLFVCVHNAGRSQMAAALLDHHARGRVRVRSAGSAPADTINPAVIEVMRELDLDLTKEFPKPLTTEAVQAADVVITMGCGDACPVFPGKRYLDWDLDDPAGKPVDHVRSIRDDIDKRVRALLVELGAPPLVAIRPMRTDDAAQVLAIYQAGLDTGNTGFETIAPTWEAFDRAKLPHHRHVTVDMSTGRILGWVAASAVSDRCVYAGVVEHSVYVHPDHYGRGIGTDLLNALVESTEAAGIWTIQSGIFPENTASLRLHEKAGFRTVGTRRRIGRHHDRWRDVVFIERRSTIAGTE</sequence>
<reference evidence="3" key="1">
    <citation type="submission" date="2021-01" db="EMBL/GenBank/DDBJ databases">
        <title>Whole genome shotgun sequence of Planotetraspora thailandica NBRC 104271.</title>
        <authorList>
            <person name="Komaki H."/>
            <person name="Tamura T."/>
        </authorList>
    </citation>
    <scope>NUCLEOTIDE SEQUENCE</scope>
    <source>
        <strain evidence="3">NBRC 104271</strain>
    </source>
</reference>
<organism evidence="3 4">
    <name type="scientific">Planotetraspora thailandica</name>
    <dbReference type="NCBI Taxonomy" id="487172"/>
    <lineage>
        <taxon>Bacteria</taxon>
        <taxon>Bacillati</taxon>
        <taxon>Actinomycetota</taxon>
        <taxon>Actinomycetes</taxon>
        <taxon>Streptosporangiales</taxon>
        <taxon>Streptosporangiaceae</taxon>
        <taxon>Planotetraspora</taxon>
    </lineage>
</organism>
<dbReference type="SUPFAM" id="SSF55729">
    <property type="entry name" value="Acyl-CoA N-acyltransferases (Nat)"/>
    <property type="match status" value="1"/>
</dbReference>
<dbReference type="Pfam" id="PF01451">
    <property type="entry name" value="LMWPc"/>
    <property type="match status" value="1"/>
</dbReference>
<feature type="domain" description="N-acetyltransferase" evidence="2">
    <location>
        <begin position="145"/>
        <end position="300"/>
    </location>
</feature>
<gene>
    <name evidence="3" type="ORF">Pth03_58550</name>
</gene>
<dbReference type="Gene3D" id="3.40.50.2300">
    <property type="match status" value="1"/>
</dbReference>
<dbReference type="PANTHER" id="PTHR43428">
    <property type="entry name" value="ARSENATE REDUCTASE"/>
    <property type="match status" value="1"/>
</dbReference>
<keyword evidence="1" id="KW-0059">Arsenical resistance</keyword>
<dbReference type="SUPFAM" id="SSF52788">
    <property type="entry name" value="Phosphotyrosine protein phosphatases I"/>
    <property type="match status" value="1"/>
</dbReference>
<dbReference type="InterPro" id="IPR016181">
    <property type="entry name" value="Acyl_CoA_acyltransferase"/>
</dbReference>
<evidence type="ECO:0000256" key="1">
    <source>
        <dbReference type="ARBA" id="ARBA00022849"/>
    </source>
</evidence>
<protein>
    <recommendedName>
        <fullName evidence="2">N-acetyltransferase domain-containing protein</fullName>
    </recommendedName>
</protein>
<dbReference type="Proteomes" id="UP000605992">
    <property type="component" value="Unassembled WGS sequence"/>
</dbReference>
<dbReference type="CDD" id="cd16345">
    <property type="entry name" value="LMWP_ArsC"/>
    <property type="match status" value="1"/>
</dbReference>
<proteinExistence type="predicted"/>
<dbReference type="Pfam" id="PF00583">
    <property type="entry name" value="Acetyltransf_1"/>
    <property type="match status" value="1"/>
</dbReference>
<evidence type="ECO:0000313" key="4">
    <source>
        <dbReference type="Proteomes" id="UP000605992"/>
    </source>
</evidence>